<dbReference type="GeneID" id="89927375"/>
<keyword evidence="2" id="KW-1185">Reference proteome</keyword>
<dbReference type="RefSeq" id="XP_064658192.1">
    <property type="nucleotide sequence ID" value="XM_064803277.1"/>
</dbReference>
<organism evidence="1 2">
    <name type="scientific">Saxophila tyrrhenica</name>
    <dbReference type="NCBI Taxonomy" id="1690608"/>
    <lineage>
        <taxon>Eukaryota</taxon>
        <taxon>Fungi</taxon>
        <taxon>Dikarya</taxon>
        <taxon>Ascomycota</taxon>
        <taxon>Pezizomycotina</taxon>
        <taxon>Dothideomycetes</taxon>
        <taxon>Dothideomycetidae</taxon>
        <taxon>Mycosphaerellales</taxon>
        <taxon>Extremaceae</taxon>
        <taxon>Saxophila</taxon>
    </lineage>
</organism>
<evidence type="ECO:0000313" key="2">
    <source>
        <dbReference type="Proteomes" id="UP001337655"/>
    </source>
</evidence>
<dbReference type="AlphaFoldDB" id="A0AAV9P8W5"/>
<gene>
    <name evidence="1" type="ORF">LTR77_006035</name>
</gene>
<protein>
    <submittedName>
        <fullName evidence="1">Uncharacterized protein</fullName>
    </submittedName>
</protein>
<name>A0AAV9P8W5_9PEZI</name>
<evidence type="ECO:0000313" key="1">
    <source>
        <dbReference type="EMBL" id="KAK5168726.1"/>
    </source>
</evidence>
<dbReference type="EMBL" id="JAVRRT010000009">
    <property type="protein sequence ID" value="KAK5168726.1"/>
    <property type="molecule type" value="Genomic_DNA"/>
</dbReference>
<sequence length="237" mass="27210">MDTQFKLSPLSNDERQQYYHHLFADKTVPLASLQAPHECKVWPAYADEIWAAFLYHTTFRVNVWVNYDPTSARFYNDLDPRYESCGQANASPSQASKLRATLPPNAELGSITFELGTPFQSLATFSFWTEDSKLDVGSQMTGKVHWHVDNEHWELKRFVMHTAAHLVNTFALPYGAQGLALEDMVEMAGWFRRVQTQEEAEWYEDDVDQGPWTVVSNDWEHSHGWVSLESSGRRFGG</sequence>
<accession>A0AAV9P8W5</accession>
<comment type="caution">
    <text evidence="1">The sequence shown here is derived from an EMBL/GenBank/DDBJ whole genome shotgun (WGS) entry which is preliminary data.</text>
</comment>
<proteinExistence type="predicted"/>
<reference evidence="1 2" key="1">
    <citation type="submission" date="2023-08" db="EMBL/GenBank/DDBJ databases">
        <title>Black Yeasts Isolated from many extreme environments.</title>
        <authorList>
            <person name="Coleine C."/>
            <person name="Stajich J.E."/>
            <person name="Selbmann L."/>
        </authorList>
    </citation>
    <scope>NUCLEOTIDE SEQUENCE [LARGE SCALE GENOMIC DNA]</scope>
    <source>
        <strain evidence="1 2">CCFEE 5935</strain>
    </source>
</reference>
<dbReference type="Proteomes" id="UP001337655">
    <property type="component" value="Unassembled WGS sequence"/>
</dbReference>